<comment type="caution">
    <text evidence="1">The sequence shown here is derived from an EMBL/GenBank/DDBJ whole genome shotgun (WGS) entry which is preliminary data.</text>
</comment>
<name>A0A848KIF9_9NOCA</name>
<dbReference type="AlphaFoldDB" id="A0A848KIF9"/>
<gene>
    <name evidence="1" type="ORF">FGL95_23165</name>
</gene>
<keyword evidence="2" id="KW-1185">Reference proteome</keyword>
<reference evidence="1 2" key="1">
    <citation type="submission" date="2019-05" db="EMBL/GenBank/DDBJ databases">
        <authorList>
            <person name="Lee S.D."/>
        </authorList>
    </citation>
    <scope>NUCLEOTIDE SEQUENCE [LARGE SCALE GENOMIC DNA]</scope>
    <source>
        <strain evidence="1 2">YC2-7</strain>
    </source>
</reference>
<dbReference type="RefSeq" id="WP_169591982.1">
    <property type="nucleotide sequence ID" value="NZ_VCQU01000009.1"/>
</dbReference>
<proteinExistence type="predicted"/>
<organism evidence="1 2">
    <name type="scientific">Antrihabitans stalactiti</name>
    <dbReference type="NCBI Taxonomy" id="2584121"/>
    <lineage>
        <taxon>Bacteria</taxon>
        <taxon>Bacillati</taxon>
        <taxon>Actinomycetota</taxon>
        <taxon>Actinomycetes</taxon>
        <taxon>Mycobacteriales</taxon>
        <taxon>Nocardiaceae</taxon>
        <taxon>Antrihabitans</taxon>
    </lineage>
</organism>
<dbReference type="EMBL" id="VCQU01000009">
    <property type="protein sequence ID" value="NMN97941.1"/>
    <property type="molecule type" value="Genomic_DNA"/>
</dbReference>
<reference evidence="1 2" key="2">
    <citation type="submission" date="2020-06" db="EMBL/GenBank/DDBJ databases">
        <title>Antribacter stalactiti gen. nov., sp. nov., a new member of the family Nacardiaceae isolated from a cave.</title>
        <authorList>
            <person name="Kim I.S."/>
        </authorList>
    </citation>
    <scope>NUCLEOTIDE SEQUENCE [LARGE SCALE GENOMIC DNA]</scope>
    <source>
        <strain evidence="1 2">YC2-7</strain>
    </source>
</reference>
<sequence length="66" mass="7242">MIYLLALVGLVTVTVLFWKAFGPVSHASGQPRVTGPDDDPEFLWRLNRQARKSGDTPEPGPVDPPQ</sequence>
<protein>
    <submittedName>
        <fullName evidence="1">Uncharacterized protein</fullName>
    </submittedName>
</protein>
<evidence type="ECO:0000313" key="2">
    <source>
        <dbReference type="Proteomes" id="UP000535543"/>
    </source>
</evidence>
<accession>A0A848KIF9</accession>
<dbReference type="Proteomes" id="UP000535543">
    <property type="component" value="Unassembled WGS sequence"/>
</dbReference>
<evidence type="ECO:0000313" key="1">
    <source>
        <dbReference type="EMBL" id="NMN97941.1"/>
    </source>
</evidence>